<evidence type="ECO:0000256" key="1">
    <source>
        <dbReference type="SAM" id="MobiDB-lite"/>
    </source>
</evidence>
<keyword evidence="4" id="KW-1185">Reference proteome</keyword>
<evidence type="ECO:0008006" key="5">
    <source>
        <dbReference type="Google" id="ProtNLM"/>
    </source>
</evidence>
<evidence type="ECO:0000313" key="3">
    <source>
        <dbReference type="EMBL" id="CAG9174631.1"/>
    </source>
</evidence>
<reference evidence="3 4" key="1">
    <citation type="submission" date="2021-08" db="EMBL/GenBank/DDBJ databases">
        <authorList>
            <person name="Peeters C."/>
        </authorList>
    </citation>
    <scope>NUCLEOTIDE SEQUENCE [LARGE SCALE GENOMIC DNA]</scope>
    <source>
        <strain evidence="3 4">LMG 21510</strain>
    </source>
</reference>
<comment type="caution">
    <text evidence="3">The sequence shown here is derived from an EMBL/GenBank/DDBJ whole genome shotgun (WGS) entry which is preliminary data.</text>
</comment>
<protein>
    <recommendedName>
        <fullName evidence="5">Transmembrane protein</fullName>
    </recommendedName>
</protein>
<proteinExistence type="predicted"/>
<evidence type="ECO:0000256" key="2">
    <source>
        <dbReference type="SAM" id="Phobius"/>
    </source>
</evidence>
<keyword evidence="2" id="KW-1133">Transmembrane helix</keyword>
<keyword evidence="2" id="KW-0472">Membrane</keyword>
<feature type="transmembrane region" description="Helical" evidence="2">
    <location>
        <begin position="365"/>
        <end position="390"/>
    </location>
</feature>
<dbReference type="RefSeq" id="WP_224042170.1">
    <property type="nucleotide sequence ID" value="NZ_CAJZAH010000002.1"/>
</dbReference>
<sequence length="709" mass="75486">MPIAQHSIGGHIAASVPDQPPLPEHGKHGPVIVDLDEAIFGLNAMAREVFGIAQSGIGQAAAHWQAEAMSMGMDPMGWMSASAYEASWSAIASTIAVSAVSLPFAAMAIKGGIDEIRHGRAERERLRLEQEHLMARHARAAAEGGIVYSAGATASPCGGGRSDRRGLERALAHKDAARLARTDGELRAANAQIGIGAAAASSGTLMSMNGLSQLLLQPILKCCSKGMSVAAWIAQHAAWSAIVSVFGTIATMVLAPLSAVSALCLGSSFVHRSRLQCREFLRAKGLFMAALSDSDGAGGRPVARTAYGRFLTTKLAKRTTFMLRFRNGSIGFLCGATTYTGGVLAKTALIGAALLGFGFVATNPVILVVFTIAVIIGAIVMAAGSLNFILNLGRAKRHESYMAVRHPQLDRSLSDALDSLSATVGNGRPLRNRWGFRMRASLYRRLVMQESVLQGIVGRAAGVCGKHHAWTDRSGRHRYRDHASSSTARARGKDVIAATGAAGLFLRELFAGNGPGRAWRAAQTHFATRRNSLDAKTLAIELASEPAVLQERLCALARIQCSVVRARIQARLRIGLRGDELPAGPWKTWFAEQGDRLRSDMQLVAKLMDFIQFDQARRAAGPDAVAPVRVDKTLIARFLELQQEMGLCTRSTKAGAKPNSATQYAELADYLLHQAPQAFAMLRGSLLACELDAARASAMPSDPDGASTQ</sequence>
<dbReference type="EMBL" id="CAJZAH010000002">
    <property type="protein sequence ID" value="CAG9174631.1"/>
    <property type="molecule type" value="Genomic_DNA"/>
</dbReference>
<name>A0ABM8X410_9BURK</name>
<keyword evidence="2" id="KW-0812">Transmembrane</keyword>
<dbReference type="Proteomes" id="UP000721236">
    <property type="component" value="Unassembled WGS sequence"/>
</dbReference>
<gene>
    <name evidence="3" type="ORF">LMG21510_02658</name>
</gene>
<organism evidence="3 4">
    <name type="scientific">Cupriavidus respiraculi</name>
    <dbReference type="NCBI Taxonomy" id="195930"/>
    <lineage>
        <taxon>Bacteria</taxon>
        <taxon>Pseudomonadati</taxon>
        <taxon>Pseudomonadota</taxon>
        <taxon>Betaproteobacteria</taxon>
        <taxon>Burkholderiales</taxon>
        <taxon>Burkholderiaceae</taxon>
        <taxon>Cupriavidus</taxon>
    </lineage>
</organism>
<feature type="transmembrane region" description="Helical" evidence="2">
    <location>
        <begin position="330"/>
        <end position="359"/>
    </location>
</feature>
<accession>A0ABM8X410</accession>
<evidence type="ECO:0000313" key="4">
    <source>
        <dbReference type="Proteomes" id="UP000721236"/>
    </source>
</evidence>
<feature type="region of interest" description="Disordered" evidence="1">
    <location>
        <begin position="1"/>
        <end position="28"/>
    </location>
</feature>
<feature type="transmembrane region" description="Helical" evidence="2">
    <location>
        <begin position="237"/>
        <end position="265"/>
    </location>
</feature>